<evidence type="ECO:0000256" key="3">
    <source>
        <dbReference type="ARBA" id="ARBA00022792"/>
    </source>
</evidence>
<dbReference type="PANTHER" id="PTHR14009">
    <property type="entry name" value="LEUCINE ZIPPER-EF-HAND CONTAINING TRANSMEMBRANE PROTEIN"/>
    <property type="match status" value="1"/>
</dbReference>
<keyword evidence="6 9" id="KW-0472">Membrane</keyword>
<keyword evidence="3" id="KW-0999">Mitochondrion inner membrane</keyword>
<dbReference type="Pfam" id="PF07766">
    <property type="entry name" value="LETM1_RBD"/>
    <property type="match status" value="1"/>
</dbReference>
<evidence type="ECO:0000256" key="9">
    <source>
        <dbReference type="SAM" id="Phobius"/>
    </source>
</evidence>
<accession>E5A442</accession>
<keyword evidence="5 7" id="KW-0496">Mitochondrion</keyword>
<evidence type="ECO:0000256" key="4">
    <source>
        <dbReference type="ARBA" id="ARBA00022989"/>
    </source>
</evidence>
<evidence type="ECO:0000256" key="8">
    <source>
        <dbReference type="SAM" id="MobiDB-lite"/>
    </source>
</evidence>
<comment type="subcellular location">
    <subcellularLocation>
        <location evidence="1">Mitochondrion inner membrane</location>
        <topology evidence="1">Single-pass membrane protein</topology>
    </subcellularLocation>
</comment>
<evidence type="ECO:0000256" key="6">
    <source>
        <dbReference type="ARBA" id="ARBA00023136"/>
    </source>
</evidence>
<dbReference type="OMA" id="HYVPKTF"/>
<keyword evidence="12" id="KW-1185">Reference proteome</keyword>
<reference evidence="12" key="1">
    <citation type="journal article" date="2011" name="Nat. Commun.">
        <title>Effector diversification within compartments of the Leptosphaeria maculans genome affected by Repeat-Induced Point mutations.</title>
        <authorList>
            <person name="Rouxel T."/>
            <person name="Grandaubert J."/>
            <person name="Hane J.K."/>
            <person name="Hoede C."/>
            <person name="van de Wouw A.P."/>
            <person name="Couloux A."/>
            <person name="Dominguez V."/>
            <person name="Anthouard V."/>
            <person name="Bally P."/>
            <person name="Bourras S."/>
            <person name="Cozijnsen A.J."/>
            <person name="Ciuffetti L.M."/>
            <person name="Degrave A."/>
            <person name="Dilmaghani A."/>
            <person name="Duret L."/>
            <person name="Fudal I."/>
            <person name="Goodwin S.B."/>
            <person name="Gout L."/>
            <person name="Glaser N."/>
            <person name="Linglin J."/>
            <person name="Kema G.H.J."/>
            <person name="Lapalu N."/>
            <person name="Lawrence C.B."/>
            <person name="May K."/>
            <person name="Meyer M."/>
            <person name="Ollivier B."/>
            <person name="Poulain J."/>
            <person name="Schoch C.L."/>
            <person name="Simon A."/>
            <person name="Spatafora J.W."/>
            <person name="Stachowiak A."/>
            <person name="Turgeon B.G."/>
            <person name="Tyler B.M."/>
            <person name="Vincent D."/>
            <person name="Weissenbach J."/>
            <person name="Amselem J."/>
            <person name="Quesneville H."/>
            <person name="Oliver R.P."/>
            <person name="Wincker P."/>
            <person name="Balesdent M.-H."/>
            <person name="Howlett B.J."/>
        </authorList>
    </citation>
    <scope>NUCLEOTIDE SEQUENCE [LARGE SCALE GENOMIC DNA]</scope>
    <source>
        <strain evidence="12">JN3 / isolate v23.1.3 / race Av1-4-5-6-7-8</strain>
    </source>
</reference>
<name>E5A442_LEPMJ</name>
<protein>
    <recommendedName>
        <fullName evidence="10">Letm1 RBD domain-containing protein</fullName>
    </recommendedName>
</protein>
<dbReference type="GO" id="GO:0043022">
    <property type="term" value="F:ribosome binding"/>
    <property type="evidence" value="ECO:0007669"/>
    <property type="project" value="InterPro"/>
</dbReference>
<dbReference type="AlphaFoldDB" id="E5A442"/>
<keyword evidence="2 9" id="KW-0812">Transmembrane</keyword>
<sequence length="383" mass="43900">MKPRPIISTWVSRGRPIALFTKHQRLRNMHSRALASALSCHKWHDTSRRTCQAYNSLNATTYRHASTKTASSQKRKPDARTPSPSSTNRSTPSKSHTPKPNAANVRPWRTTSIAFQEAKERVNPPDFTYAPPIDVPARKPDQGTFKYYYSVARAYLSFYKTGVSHVRQTLRYAKTLRKKVAEAAKQHANEPSTKVLSRAEWQVLRRSGRDRLRLPAFGVLLFFLGEWLPVLVIYMTPLVPEACRIPQQVLRTRKAIEKRREQRLRVVELKYQRLLSSGKHMTMAREASIKWERMSALFDCHARVWDWVFGPPQWVLALGVDRKMQYLRTDDGLIARDGGWPALNKEEVERACIDRGFPVLGKEEAELRGMLAGWKGIPGKASV</sequence>
<evidence type="ECO:0000256" key="1">
    <source>
        <dbReference type="ARBA" id="ARBA00004434"/>
    </source>
</evidence>
<gene>
    <name evidence="11" type="ORF">LEMA_P097960.1</name>
</gene>
<dbReference type="VEuPathDB" id="FungiDB:LEMA_P097960.1"/>
<dbReference type="OrthoDB" id="73691at2759"/>
<evidence type="ECO:0000313" key="11">
    <source>
        <dbReference type="EMBL" id="CBX98387.1"/>
    </source>
</evidence>
<evidence type="ECO:0000256" key="5">
    <source>
        <dbReference type="ARBA" id="ARBA00023128"/>
    </source>
</evidence>
<feature type="transmembrane region" description="Helical" evidence="9">
    <location>
        <begin position="214"/>
        <end position="235"/>
    </location>
</feature>
<evidence type="ECO:0000313" key="12">
    <source>
        <dbReference type="Proteomes" id="UP000002668"/>
    </source>
</evidence>
<dbReference type="RefSeq" id="XP_003841866.1">
    <property type="nucleotide sequence ID" value="XM_003841818.1"/>
</dbReference>
<dbReference type="EMBL" id="FP929133">
    <property type="protein sequence ID" value="CBX98387.1"/>
    <property type="molecule type" value="Genomic_DNA"/>
</dbReference>
<evidence type="ECO:0000256" key="2">
    <source>
        <dbReference type="ARBA" id="ARBA00022692"/>
    </source>
</evidence>
<dbReference type="PANTHER" id="PTHR14009:SF1">
    <property type="entry name" value="MITOCHONDRIAL PROTON_CALCIUM EXCHANGER PROTEIN"/>
    <property type="match status" value="1"/>
</dbReference>
<dbReference type="GO" id="GO:0030003">
    <property type="term" value="P:intracellular monoatomic cation homeostasis"/>
    <property type="evidence" value="ECO:0007669"/>
    <property type="project" value="TreeGrafter"/>
</dbReference>
<feature type="domain" description="Letm1 RBD" evidence="10">
    <location>
        <begin position="208"/>
        <end position="383"/>
    </location>
</feature>
<evidence type="ECO:0000256" key="7">
    <source>
        <dbReference type="PROSITE-ProRule" id="PRU01094"/>
    </source>
</evidence>
<dbReference type="InterPro" id="IPR033122">
    <property type="entry name" value="LETM1-like_RBD"/>
</dbReference>
<dbReference type="HOGENOM" id="CLU_048915_2_0_1"/>
<dbReference type="PROSITE" id="PS51758">
    <property type="entry name" value="LETM1_RBD"/>
    <property type="match status" value="1"/>
</dbReference>
<feature type="compositionally biased region" description="Polar residues" evidence="8">
    <location>
        <begin position="62"/>
        <end position="72"/>
    </location>
</feature>
<dbReference type="Proteomes" id="UP000002668">
    <property type="component" value="Genome"/>
</dbReference>
<organism evidence="12">
    <name type="scientific">Leptosphaeria maculans (strain JN3 / isolate v23.1.3 / race Av1-4-5-6-7-8)</name>
    <name type="common">Blackleg fungus</name>
    <name type="synonym">Phoma lingam</name>
    <dbReference type="NCBI Taxonomy" id="985895"/>
    <lineage>
        <taxon>Eukaryota</taxon>
        <taxon>Fungi</taxon>
        <taxon>Dikarya</taxon>
        <taxon>Ascomycota</taxon>
        <taxon>Pezizomycotina</taxon>
        <taxon>Dothideomycetes</taxon>
        <taxon>Pleosporomycetidae</taxon>
        <taxon>Pleosporales</taxon>
        <taxon>Pleosporineae</taxon>
        <taxon>Leptosphaeriaceae</taxon>
        <taxon>Plenodomus</taxon>
        <taxon>Plenodomus lingam/Leptosphaeria maculans species complex</taxon>
    </lineage>
</organism>
<feature type="region of interest" description="Disordered" evidence="8">
    <location>
        <begin position="62"/>
        <end position="108"/>
    </location>
</feature>
<dbReference type="eggNOG" id="ENOG502S645">
    <property type="taxonomic scope" value="Eukaryota"/>
</dbReference>
<keyword evidence="4 9" id="KW-1133">Transmembrane helix</keyword>
<dbReference type="GeneID" id="13286455"/>
<dbReference type="InParanoid" id="E5A442"/>
<dbReference type="InterPro" id="IPR044202">
    <property type="entry name" value="LETM1/MDM38-like"/>
</dbReference>
<proteinExistence type="predicted"/>
<evidence type="ECO:0000259" key="10">
    <source>
        <dbReference type="PROSITE" id="PS51758"/>
    </source>
</evidence>
<feature type="compositionally biased region" description="Low complexity" evidence="8">
    <location>
        <begin position="81"/>
        <end position="95"/>
    </location>
</feature>
<dbReference type="GO" id="GO:0005743">
    <property type="term" value="C:mitochondrial inner membrane"/>
    <property type="evidence" value="ECO:0007669"/>
    <property type="project" value="UniProtKB-SubCell"/>
</dbReference>